<protein>
    <submittedName>
        <fullName evidence="1">Uncharacterized protein</fullName>
    </submittedName>
</protein>
<name>A0AAD1UM71_EUPCR</name>
<reference evidence="1" key="1">
    <citation type="submission" date="2023-07" db="EMBL/GenBank/DDBJ databases">
        <authorList>
            <consortium name="AG Swart"/>
            <person name="Singh M."/>
            <person name="Singh A."/>
            <person name="Seah K."/>
            <person name="Emmerich C."/>
        </authorList>
    </citation>
    <scope>NUCLEOTIDE SEQUENCE</scope>
    <source>
        <strain evidence="1">DP1</strain>
    </source>
</reference>
<dbReference type="InterPro" id="IPR032675">
    <property type="entry name" value="LRR_dom_sf"/>
</dbReference>
<gene>
    <name evidence="1" type="ORF">ECRASSUSDP1_LOCUS13380</name>
</gene>
<accession>A0AAD1UM71</accession>
<organism evidence="1 2">
    <name type="scientific">Euplotes crassus</name>
    <dbReference type="NCBI Taxonomy" id="5936"/>
    <lineage>
        <taxon>Eukaryota</taxon>
        <taxon>Sar</taxon>
        <taxon>Alveolata</taxon>
        <taxon>Ciliophora</taxon>
        <taxon>Intramacronucleata</taxon>
        <taxon>Spirotrichea</taxon>
        <taxon>Hypotrichia</taxon>
        <taxon>Euplotida</taxon>
        <taxon>Euplotidae</taxon>
        <taxon>Moneuplotes</taxon>
    </lineage>
</organism>
<dbReference type="AlphaFoldDB" id="A0AAD1UM71"/>
<evidence type="ECO:0000313" key="1">
    <source>
        <dbReference type="EMBL" id="CAI2372053.1"/>
    </source>
</evidence>
<dbReference type="EMBL" id="CAMPGE010013316">
    <property type="protein sequence ID" value="CAI2372053.1"/>
    <property type="molecule type" value="Genomic_DNA"/>
</dbReference>
<keyword evidence="2" id="KW-1185">Reference proteome</keyword>
<proteinExistence type="predicted"/>
<dbReference type="Proteomes" id="UP001295684">
    <property type="component" value="Unassembled WGS sequence"/>
</dbReference>
<comment type="caution">
    <text evidence="1">The sequence shown here is derived from an EMBL/GenBank/DDBJ whole genome shotgun (WGS) entry which is preliminary data.</text>
</comment>
<sequence>MESMTEAIEEKKAKTISLEKSVLAKTRKQDRARFDSILWSYLRKRIVDIVDPENFKFEEDPEFIGFSRSLNHIRFIDIGWIMVIFYKSKNKHLVDFFEFSFPNKTNMLHLWNSHGFNLNRSNYFNSLLRLSSKVVHEVRLMFFSIRLPQLKKLMAAFKHVKVMRFDSCELSIPEVPNLSKALKNCQIQELDLKCDEEGDVYFLRYNFDQFKNLVQGLASSPDLSLSLKTVYITMSGINQNEAEQLFKENQLGDVKIIGGI</sequence>
<evidence type="ECO:0000313" key="2">
    <source>
        <dbReference type="Proteomes" id="UP001295684"/>
    </source>
</evidence>
<dbReference type="Gene3D" id="3.80.10.10">
    <property type="entry name" value="Ribonuclease Inhibitor"/>
    <property type="match status" value="1"/>
</dbReference>